<evidence type="ECO:0000313" key="2">
    <source>
        <dbReference type="Proteomes" id="UP001054252"/>
    </source>
</evidence>
<protein>
    <submittedName>
        <fullName evidence="1">Uncharacterized protein</fullName>
    </submittedName>
</protein>
<gene>
    <name evidence="1" type="ORF">SLEP1_g31583</name>
</gene>
<dbReference type="EMBL" id="BPVZ01000058">
    <property type="protein sequence ID" value="GKV21622.1"/>
    <property type="molecule type" value="Genomic_DNA"/>
</dbReference>
<evidence type="ECO:0000313" key="1">
    <source>
        <dbReference type="EMBL" id="GKV21622.1"/>
    </source>
</evidence>
<reference evidence="1 2" key="1">
    <citation type="journal article" date="2021" name="Commun. Biol.">
        <title>The genome of Shorea leprosula (Dipterocarpaceae) highlights the ecological relevance of drought in aseasonal tropical rainforests.</title>
        <authorList>
            <person name="Ng K.K.S."/>
            <person name="Kobayashi M.J."/>
            <person name="Fawcett J.A."/>
            <person name="Hatakeyama M."/>
            <person name="Paape T."/>
            <person name="Ng C.H."/>
            <person name="Ang C.C."/>
            <person name="Tnah L.H."/>
            <person name="Lee C.T."/>
            <person name="Nishiyama T."/>
            <person name="Sese J."/>
            <person name="O'Brien M.J."/>
            <person name="Copetti D."/>
            <person name="Mohd Noor M.I."/>
            <person name="Ong R.C."/>
            <person name="Putra M."/>
            <person name="Sireger I.Z."/>
            <person name="Indrioko S."/>
            <person name="Kosugi Y."/>
            <person name="Izuno A."/>
            <person name="Isagi Y."/>
            <person name="Lee S.L."/>
            <person name="Shimizu K.K."/>
        </authorList>
    </citation>
    <scope>NUCLEOTIDE SEQUENCE [LARGE SCALE GENOMIC DNA]</scope>
    <source>
        <strain evidence="1">214</strain>
    </source>
</reference>
<accession>A0AAV5KAL1</accession>
<sequence>MEDRDWDFLYRNTITLSCASFLHSFSDDPLILVVKHLLGDNNMLTKCVFCALISSVGAGERDGLTRFGFERGRRRKKRKRENKKKKEK</sequence>
<comment type="caution">
    <text evidence="1">The sequence shown here is derived from an EMBL/GenBank/DDBJ whole genome shotgun (WGS) entry which is preliminary data.</text>
</comment>
<keyword evidence="2" id="KW-1185">Reference proteome</keyword>
<proteinExistence type="predicted"/>
<organism evidence="1 2">
    <name type="scientific">Rubroshorea leprosula</name>
    <dbReference type="NCBI Taxonomy" id="152421"/>
    <lineage>
        <taxon>Eukaryota</taxon>
        <taxon>Viridiplantae</taxon>
        <taxon>Streptophyta</taxon>
        <taxon>Embryophyta</taxon>
        <taxon>Tracheophyta</taxon>
        <taxon>Spermatophyta</taxon>
        <taxon>Magnoliopsida</taxon>
        <taxon>eudicotyledons</taxon>
        <taxon>Gunneridae</taxon>
        <taxon>Pentapetalae</taxon>
        <taxon>rosids</taxon>
        <taxon>malvids</taxon>
        <taxon>Malvales</taxon>
        <taxon>Dipterocarpaceae</taxon>
        <taxon>Rubroshorea</taxon>
    </lineage>
</organism>
<name>A0AAV5KAL1_9ROSI</name>
<dbReference type="AlphaFoldDB" id="A0AAV5KAL1"/>
<dbReference type="Proteomes" id="UP001054252">
    <property type="component" value="Unassembled WGS sequence"/>
</dbReference>